<dbReference type="InterPro" id="IPR010131">
    <property type="entry name" value="MdtP/NodT-like"/>
</dbReference>
<dbReference type="PANTHER" id="PTHR30203:SF25">
    <property type="entry name" value="OUTER MEMBRANE PROTEIN-RELATED"/>
    <property type="match status" value="1"/>
</dbReference>
<keyword evidence="2" id="KW-0472">Membrane</keyword>
<keyword evidence="2" id="KW-0449">Lipoprotein</keyword>
<sequence>MARIPGLVLPQRHARMWYMRLACAAAFAWTGVLAGCTVGPDYVAPKTALPAGYVERDQVSSNTASSNASLDAWWQNLGDTTLDALIEEALQSAPDLAEAEARVREARALRGIAGAADYPEIDAGGLYRRTHGSANVPTGVQPGGMGPGKNGNLWQAGFDASWELDVFGGTRRSVESADASYEAAVAGSQDVRLTLAAEIARNYIELRGAQRRLDVARRNLAIQQDGLVLTRAQFDAGLASRLDMLRAEALVADTQAEIPSLTANARGSIYRIGALVGHQPEALLAQLDAPQAIPAPVADVPVGLPSDLLQRRPDIRAAERRLAAANARIGVAKADLYPHFSLTGAAGLESLDASTFLTSPSRYLSVGPSIRWLIFDAGRVRFQVHAEEARTDAAAAAYQRTVLGALRDVETALVSYGQARVRRDRLAAETASDREAVTVATRLYRQGLVDFLPVLDAERSLYAADDKLAQTDRDTALALVALYKSLGGGWSAQSGNAVSGVSTVTAVAAP</sequence>
<dbReference type="Pfam" id="PF02321">
    <property type="entry name" value="OEP"/>
    <property type="match status" value="2"/>
</dbReference>
<dbReference type="NCBIfam" id="TIGR01845">
    <property type="entry name" value="outer_NodT"/>
    <property type="match status" value="1"/>
</dbReference>
<keyword evidence="2" id="KW-0564">Palmitate</keyword>
<dbReference type="Proteomes" id="UP001325479">
    <property type="component" value="Chromosome"/>
</dbReference>
<dbReference type="SUPFAM" id="SSF56954">
    <property type="entry name" value="Outer membrane efflux proteins (OEP)"/>
    <property type="match status" value="1"/>
</dbReference>
<evidence type="ECO:0000313" key="4">
    <source>
        <dbReference type="Proteomes" id="UP001325479"/>
    </source>
</evidence>
<accession>A0ABZ0WPB4</accession>
<keyword evidence="2" id="KW-1134">Transmembrane beta strand</keyword>
<dbReference type="RefSeq" id="WP_114811641.1">
    <property type="nucleotide sequence ID" value="NZ_CP139965.1"/>
</dbReference>
<dbReference type="Gene3D" id="1.20.1600.10">
    <property type="entry name" value="Outer membrane efflux proteins (OEP)"/>
    <property type="match status" value="1"/>
</dbReference>
<evidence type="ECO:0000256" key="2">
    <source>
        <dbReference type="RuleBase" id="RU362097"/>
    </source>
</evidence>
<proteinExistence type="inferred from homology"/>
<keyword evidence="2" id="KW-0812">Transmembrane</keyword>
<keyword evidence="4" id="KW-1185">Reference proteome</keyword>
<evidence type="ECO:0000313" key="3">
    <source>
        <dbReference type="EMBL" id="WQD79244.1"/>
    </source>
</evidence>
<organism evidence="3 4">
    <name type="scientific">Paraburkholderia kururiensis</name>
    <dbReference type="NCBI Taxonomy" id="984307"/>
    <lineage>
        <taxon>Bacteria</taxon>
        <taxon>Pseudomonadati</taxon>
        <taxon>Pseudomonadota</taxon>
        <taxon>Betaproteobacteria</taxon>
        <taxon>Burkholderiales</taxon>
        <taxon>Burkholderiaceae</taxon>
        <taxon>Paraburkholderia</taxon>
    </lineage>
</organism>
<protein>
    <submittedName>
        <fullName evidence="3">Efflux transporter outer membrane subunit</fullName>
    </submittedName>
</protein>
<dbReference type="InterPro" id="IPR003423">
    <property type="entry name" value="OMP_efflux"/>
</dbReference>
<name>A0ABZ0WPB4_9BURK</name>
<dbReference type="EMBL" id="CP139965">
    <property type="protein sequence ID" value="WQD79244.1"/>
    <property type="molecule type" value="Genomic_DNA"/>
</dbReference>
<comment type="similarity">
    <text evidence="1 2">Belongs to the outer membrane factor (OMF) (TC 1.B.17) family.</text>
</comment>
<reference evidence="3 4" key="1">
    <citation type="submission" date="2023-12" db="EMBL/GenBank/DDBJ databases">
        <title>Genome sequencing and assembly of bacterial species from a model synthetic community.</title>
        <authorList>
            <person name="Hogle S.L."/>
        </authorList>
    </citation>
    <scope>NUCLEOTIDE SEQUENCE [LARGE SCALE GENOMIC DNA]</scope>
    <source>
        <strain evidence="3 4">HAMBI 2494</strain>
    </source>
</reference>
<comment type="subcellular location">
    <subcellularLocation>
        <location evidence="2">Cell membrane</location>
        <topology evidence="2">Lipid-anchor</topology>
    </subcellularLocation>
</comment>
<gene>
    <name evidence="3" type="ORF">U0042_05950</name>
</gene>
<dbReference type="Gene3D" id="2.20.200.10">
    <property type="entry name" value="Outer membrane efflux proteins (OEP)"/>
    <property type="match status" value="1"/>
</dbReference>
<evidence type="ECO:0000256" key="1">
    <source>
        <dbReference type="ARBA" id="ARBA00007613"/>
    </source>
</evidence>
<dbReference type="PANTHER" id="PTHR30203">
    <property type="entry name" value="OUTER MEMBRANE CATION EFFLUX PROTEIN"/>
    <property type="match status" value="1"/>
</dbReference>